<dbReference type="InterPro" id="IPR004843">
    <property type="entry name" value="Calcineurin-like_PHP"/>
</dbReference>
<proteinExistence type="inferred from homology"/>
<dbReference type="SUPFAM" id="SSF56300">
    <property type="entry name" value="Metallo-dependent phosphatases"/>
    <property type="match status" value="1"/>
</dbReference>
<keyword evidence="3" id="KW-0479">Metal-binding</keyword>
<evidence type="ECO:0000256" key="3">
    <source>
        <dbReference type="ARBA" id="ARBA00022723"/>
    </source>
</evidence>
<dbReference type="Proteomes" id="UP000510645">
    <property type="component" value="Segment"/>
</dbReference>
<reference evidence="6 7" key="1">
    <citation type="submission" date="2020-05" db="EMBL/GenBank/DDBJ databases">
        <title>Genomics and ecology of novel Flavobacterium phages from the Baltic Sea.</title>
        <authorList>
            <person name="Hoetzinger M."/>
            <person name="Nilsson E."/>
            <person name="Holmfeldt K."/>
        </authorList>
    </citation>
    <scope>NUCLEOTIDE SEQUENCE [LARGE SCALE GENOMIC DNA]</scope>
</reference>
<gene>
    <name evidence="6" type="ORF">elemo79Aphanotate_11</name>
</gene>
<name>A0A7D5FVA1_9CAUD</name>
<evidence type="ECO:0000313" key="6">
    <source>
        <dbReference type="EMBL" id="QLF85205.1"/>
    </source>
</evidence>
<evidence type="ECO:0000313" key="7">
    <source>
        <dbReference type="Proteomes" id="UP000510645"/>
    </source>
</evidence>
<comment type="similarity">
    <text evidence="2">Belongs to the peptidase M14 family.</text>
</comment>
<comment type="cofactor">
    <cofactor evidence="1">
        <name>Zn(2+)</name>
        <dbReference type="ChEBI" id="CHEBI:29105"/>
    </cofactor>
</comment>
<sequence length="246" mass="28386">MSLKKNKSLVIWHISDTHTYHDLLKVPYDIDMIIHSGDCSNPRDPYNNESEVRDFIDWFKMIPVKYKIYVAGNHDTSIEKKLVTKKDFEDAGIIYLENESIIIEDIKIFGSPHTPNFGNWAFMKERTKLERFWRLAIEEDVDIVVTHGPPQKKLDLSYNRDGVLEYCGCKSLANHIEDKVKPVLVCFGHIHSSKNCVNAGVLYMDNIYYSNGSVVTDNKFGKLTSNGNIFEINSERTINIQHIKDN</sequence>
<dbReference type="EMBL" id="MT497017">
    <property type="protein sequence ID" value="QLF85205.1"/>
    <property type="molecule type" value="Genomic_DNA"/>
</dbReference>
<accession>A0A7D5FVA1</accession>
<evidence type="ECO:0000259" key="5">
    <source>
        <dbReference type="Pfam" id="PF00149"/>
    </source>
</evidence>
<protein>
    <submittedName>
        <fullName evidence="6">Calcineurin-like phosphoesterase</fullName>
    </submittedName>
</protein>
<dbReference type="PROSITE" id="PS00133">
    <property type="entry name" value="CARBOXYPEPT_ZN_2"/>
    <property type="match status" value="1"/>
</dbReference>
<organism evidence="6 7">
    <name type="scientific">Flavobacterium phage vB_FspP_elemoA_7-9A</name>
    <dbReference type="NCBI Taxonomy" id="2743781"/>
    <lineage>
        <taxon>Viruses</taxon>
        <taxon>Duplodnaviria</taxon>
        <taxon>Heunggongvirae</taxon>
        <taxon>Uroviricota</taxon>
        <taxon>Caudoviricetes</taxon>
        <taxon>Elemovirus</taxon>
        <taxon>Elemovirus elemoA</taxon>
    </lineage>
</organism>
<dbReference type="Pfam" id="PF00149">
    <property type="entry name" value="Metallophos"/>
    <property type="match status" value="1"/>
</dbReference>
<dbReference type="GO" id="GO:0016787">
    <property type="term" value="F:hydrolase activity"/>
    <property type="evidence" value="ECO:0007669"/>
    <property type="project" value="InterPro"/>
</dbReference>
<evidence type="ECO:0000256" key="4">
    <source>
        <dbReference type="ARBA" id="ARBA00022833"/>
    </source>
</evidence>
<keyword evidence="7" id="KW-1185">Reference proteome</keyword>
<dbReference type="Gene3D" id="3.60.21.10">
    <property type="match status" value="1"/>
</dbReference>
<dbReference type="PANTHER" id="PTHR12905:SF0">
    <property type="entry name" value="CALCINEURIN-LIKE PHOSPHOESTERASE DOMAIN-CONTAINING PROTEIN"/>
    <property type="match status" value="1"/>
</dbReference>
<feature type="domain" description="Calcineurin-like phosphoesterase" evidence="5">
    <location>
        <begin position="10"/>
        <end position="192"/>
    </location>
</feature>
<dbReference type="InterPro" id="IPR029052">
    <property type="entry name" value="Metallo-depent_PP-like"/>
</dbReference>
<dbReference type="PANTHER" id="PTHR12905">
    <property type="entry name" value="METALLOPHOSPHOESTERASE"/>
    <property type="match status" value="1"/>
</dbReference>
<dbReference type="InterPro" id="IPR057247">
    <property type="entry name" value="CARBOXYPEPT_ZN_2"/>
</dbReference>
<keyword evidence="4" id="KW-0862">Zinc</keyword>
<evidence type="ECO:0000256" key="2">
    <source>
        <dbReference type="ARBA" id="ARBA00005988"/>
    </source>
</evidence>
<evidence type="ECO:0000256" key="1">
    <source>
        <dbReference type="ARBA" id="ARBA00001947"/>
    </source>
</evidence>
<dbReference type="GO" id="GO:0046872">
    <property type="term" value="F:metal ion binding"/>
    <property type="evidence" value="ECO:0007669"/>
    <property type="project" value="UniProtKB-KW"/>
</dbReference>
<dbReference type="InterPro" id="IPR051693">
    <property type="entry name" value="UPF0046_metallophosphoest"/>
</dbReference>